<evidence type="ECO:0000313" key="6">
    <source>
        <dbReference type="EMBL" id="SDI80739.1"/>
    </source>
</evidence>
<keyword evidence="7" id="KW-1185">Reference proteome</keyword>
<dbReference type="GO" id="GO:0016846">
    <property type="term" value="F:carbon-sulfur lyase activity"/>
    <property type="evidence" value="ECO:0007669"/>
    <property type="project" value="InterPro"/>
</dbReference>
<keyword evidence="4" id="KW-0456">Lyase</keyword>
<evidence type="ECO:0000256" key="2">
    <source>
        <dbReference type="ARBA" id="ARBA00022723"/>
    </source>
</evidence>
<dbReference type="InterPro" id="IPR006913">
    <property type="entry name" value="CENP-V/GFA"/>
</dbReference>
<dbReference type="OrthoDB" id="9786619at2"/>
<keyword evidence="3" id="KW-0862">Zinc</keyword>
<dbReference type="RefSeq" id="WP_089682449.1">
    <property type="nucleotide sequence ID" value="NZ_FNES01000001.1"/>
</dbReference>
<evidence type="ECO:0000256" key="1">
    <source>
        <dbReference type="ARBA" id="ARBA00005495"/>
    </source>
</evidence>
<evidence type="ECO:0000259" key="5">
    <source>
        <dbReference type="PROSITE" id="PS51891"/>
    </source>
</evidence>
<dbReference type="PROSITE" id="PS51891">
    <property type="entry name" value="CENP_V_GFA"/>
    <property type="match status" value="1"/>
</dbReference>
<organism evidence="6 7">
    <name type="scientific">Billgrantia gudaonensis</name>
    <dbReference type="NCBI Taxonomy" id="376427"/>
    <lineage>
        <taxon>Bacteria</taxon>
        <taxon>Pseudomonadati</taxon>
        <taxon>Pseudomonadota</taxon>
        <taxon>Gammaproteobacteria</taxon>
        <taxon>Oceanospirillales</taxon>
        <taxon>Halomonadaceae</taxon>
        <taxon>Billgrantia</taxon>
    </lineage>
</organism>
<evidence type="ECO:0000313" key="7">
    <source>
        <dbReference type="Proteomes" id="UP000198525"/>
    </source>
</evidence>
<proteinExistence type="inferred from homology"/>
<dbReference type="PANTHER" id="PTHR33337:SF40">
    <property type="entry name" value="CENP-V_GFA DOMAIN-CONTAINING PROTEIN-RELATED"/>
    <property type="match status" value="1"/>
</dbReference>
<dbReference type="PANTHER" id="PTHR33337">
    <property type="entry name" value="GFA DOMAIN-CONTAINING PROTEIN"/>
    <property type="match status" value="1"/>
</dbReference>
<dbReference type="EMBL" id="FNES01000001">
    <property type="protein sequence ID" value="SDI80739.1"/>
    <property type="molecule type" value="Genomic_DNA"/>
</dbReference>
<dbReference type="SUPFAM" id="SSF51316">
    <property type="entry name" value="Mss4-like"/>
    <property type="match status" value="1"/>
</dbReference>
<evidence type="ECO:0000256" key="4">
    <source>
        <dbReference type="ARBA" id="ARBA00023239"/>
    </source>
</evidence>
<dbReference type="InterPro" id="IPR011057">
    <property type="entry name" value="Mss4-like_sf"/>
</dbReference>
<dbReference type="Pfam" id="PF04828">
    <property type="entry name" value="GFA"/>
    <property type="match status" value="1"/>
</dbReference>
<name>A0A1G8NKF1_9GAMM</name>
<feature type="domain" description="CENP-V/GFA" evidence="5">
    <location>
        <begin position="7"/>
        <end position="123"/>
    </location>
</feature>
<evidence type="ECO:0000256" key="3">
    <source>
        <dbReference type="ARBA" id="ARBA00022833"/>
    </source>
</evidence>
<sequence>MSNAQSYRGSCFCGAVQVEVSGEPAGMGYCHCESCRHWSAGPVNAFTLWEPDAVRVTQGADNLASYSRTPASRRMWCQTCGGHVMTEHPQMGLIDVYAAVMPDFPFAPGLHVHYQESVLPLRDGLPKMRDVPAEMGGSGQTLDE</sequence>
<reference evidence="6 7" key="1">
    <citation type="submission" date="2016-10" db="EMBL/GenBank/DDBJ databases">
        <authorList>
            <person name="de Groot N.N."/>
        </authorList>
    </citation>
    <scope>NUCLEOTIDE SEQUENCE [LARGE SCALE GENOMIC DNA]</scope>
    <source>
        <strain evidence="6 7">CGMCC 1.6133</strain>
    </source>
</reference>
<protein>
    <submittedName>
        <fullName evidence="6">Uncharacterized conserved protein</fullName>
    </submittedName>
</protein>
<dbReference type="GO" id="GO:0046872">
    <property type="term" value="F:metal ion binding"/>
    <property type="evidence" value="ECO:0007669"/>
    <property type="project" value="UniProtKB-KW"/>
</dbReference>
<gene>
    <name evidence="6" type="ORF">SAMN04487954_101358</name>
</gene>
<keyword evidence="2" id="KW-0479">Metal-binding</keyword>
<dbReference type="Proteomes" id="UP000198525">
    <property type="component" value="Unassembled WGS sequence"/>
</dbReference>
<comment type="similarity">
    <text evidence="1">Belongs to the Gfa family.</text>
</comment>
<dbReference type="AlphaFoldDB" id="A0A1G8NKF1"/>
<dbReference type="STRING" id="376427.SAMN04487954_101358"/>
<accession>A0A1G8NKF1</accession>
<dbReference type="Gene3D" id="3.90.1590.10">
    <property type="entry name" value="glutathione-dependent formaldehyde- activating enzyme (gfa)"/>
    <property type="match status" value="1"/>
</dbReference>